<protein>
    <submittedName>
        <fullName evidence="1">Rpn family recombination-promoting nuclease/putative transposase</fullName>
    </submittedName>
</protein>
<dbReference type="Proteomes" id="UP000195975">
    <property type="component" value="Unassembled WGS sequence"/>
</dbReference>
<dbReference type="GeneID" id="93409775"/>
<accession>A0A9Q5SVD6</accession>
<proteinExistence type="predicted"/>
<reference evidence="1" key="3">
    <citation type="submission" date="2023-01" db="EMBL/GenBank/DDBJ databases">
        <title>Exploring GABA producing Bacteroides strains toward improving mental health.</title>
        <authorList>
            <person name="Yousuf B."/>
            <person name="Bouhlel N.E."/>
            <person name="Mottawea W."/>
            <person name="Hammami R."/>
        </authorList>
    </citation>
    <scope>NUCLEOTIDE SEQUENCE</scope>
    <source>
        <strain evidence="1">UO.H1047</strain>
    </source>
</reference>
<dbReference type="Proteomes" id="UP001213646">
    <property type="component" value="Unassembled WGS sequence"/>
</dbReference>
<dbReference type="EMBL" id="JAQPYX010000080">
    <property type="protein sequence ID" value="MDC7149798.1"/>
    <property type="molecule type" value="Genomic_DNA"/>
</dbReference>
<evidence type="ECO:0000313" key="2">
    <source>
        <dbReference type="EMBL" id="OUO07553.1"/>
    </source>
</evidence>
<dbReference type="Pfam" id="PF12784">
    <property type="entry name" value="PDDEXK_2"/>
    <property type="match status" value="1"/>
</dbReference>
<dbReference type="InterPro" id="IPR010106">
    <property type="entry name" value="RpnA"/>
</dbReference>
<name>A0A9Q5SVD6_9BACT</name>
<reference evidence="3" key="1">
    <citation type="submission" date="2017-04" db="EMBL/GenBank/DDBJ databases">
        <title>Function of individual gut microbiota members based on whole genome sequencing of pure cultures obtained from chicken caecum.</title>
        <authorList>
            <person name="Medvecky M."/>
            <person name="Cejkova D."/>
            <person name="Polansky O."/>
            <person name="Karasova D."/>
            <person name="Kubasova T."/>
            <person name="Cizek A."/>
            <person name="Rychlik I."/>
        </authorList>
    </citation>
    <scope>NUCLEOTIDE SEQUENCE [LARGE SCALE GENOMIC DNA]</scope>
    <source>
        <strain evidence="3">An42</strain>
    </source>
</reference>
<dbReference type="PANTHER" id="PTHR41317">
    <property type="entry name" value="PD-(D_E)XK NUCLEASE FAMILY TRANSPOSASE"/>
    <property type="match status" value="1"/>
</dbReference>
<dbReference type="EMBL" id="NFIJ01000001">
    <property type="protein sequence ID" value="OUO07553.1"/>
    <property type="molecule type" value="Genomic_DNA"/>
</dbReference>
<organism evidence="2 3">
    <name type="scientific">Parabacteroides johnsonii</name>
    <dbReference type="NCBI Taxonomy" id="387661"/>
    <lineage>
        <taxon>Bacteria</taxon>
        <taxon>Pseudomonadati</taxon>
        <taxon>Bacteroidota</taxon>
        <taxon>Bacteroidia</taxon>
        <taxon>Bacteroidales</taxon>
        <taxon>Tannerellaceae</taxon>
        <taxon>Parabacteroides</taxon>
    </lineage>
</organism>
<gene>
    <name evidence="2" type="ORF">B5F96_02515</name>
    <name evidence="1" type="ORF">PQG89_10215</name>
</gene>
<evidence type="ECO:0000313" key="1">
    <source>
        <dbReference type="EMBL" id="MDC7149798.1"/>
    </source>
</evidence>
<reference evidence="2" key="2">
    <citation type="journal article" date="2018" name="BMC Genomics">
        <title>Whole genome sequencing and function prediction of 133 gut anaerobes isolated from chicken caecum in pure cultures.</title>
        <authorList>
            <person name="Medvecky M."/>
            <person name="Cejkova D."/>
            <person name="Polansky O."/>
            <person name="Karasova D."/>
            <person name="Kubasova T."/>
            <person name="Cizek A."/>
            <person name="Rychlik I."/>
        </authorList>
    </citation>
    <scope>NUCLEOTIDE SEQUENCE</scope>
    <source>
        <strain evidence="2">An42</strain>
    </source>
</reference>
<evidence type="ECO:0000313" key="3">
    <source>
        <dbReference type="Proteomes" id="UP000195975"/>
    </source>
</evidence>
<dbReference type="PANTHER" id="PTHR41317:SF1">
    <property type="entry name" value="PD-(D_E)XK NUCLEASE FAMILY TRANSPOSASE"/>
    <property type="match status" value="1"/>
</dbReference>
<dbReference type="AlphaFoldDB" id="A0A9Q5SVD6"/>
<dbReference type="NCBIfam" id="TIGR01784">
    <property type="entry name" value="T_den_put_tspse"/>
    <property type="match status" value="1"/>
</dbReference>
<comment type="caution">
    <text evidence="2">The sequence shown here is derived from an EMBL/GenBank/DDBJ whole genome shotgun (WGS) entry which is preliminary data.</text>
</comment>
<dbReference type="RefSeq" id="WP_008146901.1">
    <property type="nucleotide sequence ID" value="NZ_CAJLBM010000040.1"/>
</dbReference>
<sequence length="310" mass="35516">MKEKGSDLKITEEMERKKLQDRYIRFDWAIKRLLRQKANFDVLDGFLTVMLNEEIRIVEILESEGNQESADDKFNRVDIKALNSKGEIILVEIQNTRELHYLERILYGVAKAITEHISLGEGYEKIKKVYSISILYFDIGIGTDYIYHGQNHFVGVHTGDHLRVNTRERDVIVSRLPAEIFPEYILIRVNEFDKVALTPLDEWIEYLKDGTIHPDTTAPGLKEAREILKYYSMSPEERLVYDRHLDAIMIQNDVIGTAKLEGRIEGKAEGKAEGLADGIRQVASKMKNTGVDIATIAKYTGLSEEIILSL</sequence>